<name>A0A1J1JGE2_PLAAG</name>
<dbReference type="AlphaFoldDB" id="A0A1J1JGE2"/>
<organism evidence="1">
    <name type="scientific">Planktothrix agardhii</name>
    <name type="common">Oscillatoria agardhii</name>
    <dbReference type="NCBI Taxonomy" id="1160"/>
    <lineage>
        <taxon>Bacteria</taxon>
        <taxon>Bacillati</taxon>
        <taxon>Cyanobacteriota</taxon>
        <taxon>Cyanophyceae</taxon>
        <taxon>Oscillatoriophycideae</taxon>
        <taxon>Oscillatoriales</taxon>
        <taxon>Microcoleaceae</taxon>
        <taxon>Planktothrix</taxon>
    </lineage>
</organism>
<gene>
    <name evidence="1" type="ORF">PLAM_2564</name>
</gene>
<dbReference type="EMBL" id="LO018304">
    <property type="protein sequence ID" value="CUM60530.1"/>
    <property type="molecule type" value="Genomic_DNA"/>
</dbReference>
<proteinExistence type="predicted"/>
<evidence type="ECO:0000313" key="1">
    <source>
        <dbReference type="EMBL" id="CUM60530.1"/>
    </source>
</evidence>
<accession>A0A1J1JGE2</accession>
<sequence length="42" mass="4557">MDQIIKNGIAPRLLGGFTGLNPRFNFTKPGWERESPLASAVG</sequence>
<protein>
    <submittedName>
        <fullName evidence="1">Uncharacterized protein</fullName>
    </submittedName>
</protein>
<reference evidence="1" key="1">
    <citation type="submission" date="2015-09" db="EMBL/GenBank/DDBJ databases">
        <authorList>
            <person name="Jackson K.R."/>
            <person name="Lunt B.L."/>
            <person name="Fisher J.N.B."/>
            <person name="Gardner A.V."/>
            <person name="Bailey M.E."/>
            <person name="Deus L.M."/>
            <person name="Earl A.S."/>
            <person name="Gibby P.D."/>
            <person name="Hartmann K.A."/>
            <person name="Liu J.E."/>
            <person name="Manci A.M."/>
            <person name="Nielsen D.A."/>
            <person name="Solomon M.B."/>
            <person name="Breakwell D.P."/>
            <person name="Burnett S.H."/>
            <person name="Grose J.H."/>
        </authorList>
    </citation>
    <scope>NUCLEOTIDE SEQUENCE</scope>
    <source>
        <strain evidence="1">7805</strain>
    </source>
</reference>